<feature type="compositionally biased region" description="Polar residues" evidence="1">
    <location>
        <begin position="1164"/>
        <end position="1176"/>
    </location>
</feature>
<evidence type="ECO:0000313" key="3">
    <source>
        <dbReference type="Proteomes" id="UP001392437"/>
    </source>
</evidence>
<proteinExistence type="predicted"/>
<feature type="region of interest" description="Disordered" evidence="1">
    <location>
        <begin position="247"/>
        <end position="267"/>
    </location>
</feature>
<accession>A0AAW0QSP3</accession>
<organism evidence="2 3">
    <name type="scientific">Apiospora kogelbergensis</name>
    <dbReference type="NCBI Taxonomy" id="1337665"/>
    <lineage>
        <taxon>Eukaryota</taxon>
        <taxon>Fungi</taxon>
        <taxon>Dikarya</taxon>
        <taxon>Ascomycota</taxon>
        <taxon>Pezizomycotina</taxon>
        <taxon>Sordariomycetes</taxon>
        <taxon>Xylariomycetidae</taxon>
        <taxon>Amphisphaeriales</taxon>
        <taxon>Apiosporaceae</taxon>
        <taxon>Apiospora</taxon>
    </lineage>
</organism>
<reference evidence="2 3" key="1">
    <citation type="submission" date="2023-01" db="EMBL/GenBank/DDBJ databases">
        <title>Analysis of 21 Apiospora genomes using comparative genomics revels a genus with tremendous synthesis potential of carbohydrate active enzymes and secondary metabolites.</title>
        <authorList>
            <person name="Sorensen T."/>
        </authorList>
    </citation>
    <scope>NUCLEOTIDE SEQUENCE [LARGE SCALE GENOMIC DNA]</scope>
    <source>
        <strain evidence="2 3">CBS 117206</strain>
    </source>
</reference>
<feature type="region of interest" description="Disordered" evidence="1">
    <location>
        <begin position="127"/>
        <end position="187"/>
    </location>
</feature>
<dbReference type="EMBL" id="JAQQWP010000008">
    <property type="protein sequence ID" value="KAK8105321.1"/>
    <property type="molecule type" value="Genomic_DNA"/>
</dbReference>
<dbReference type="Proteomes" id="UP001392437">
    <property type="component" value="Unassembled WGS sequence"/>
</dbReference>
<protein>
    <submittedName>
        <fullName evidence="2">Uncharacterized protein</fullName>
    </submittedName>
</protein>
<comment type="caution">
    <text evidence="2">The sequence shown here is derived from an EMBL/GenBank/DDBJ whole genome shotgun (WGS) entry which is preliminary data.</text>
</comment>
<keyword evidence="3" id="KW-1185">Reference proteome</keyword>
<sequence>MSIGPSDGAIQIVAISANVFDHVLDGCYAITASAHPPESIMANKWIRNSRGEASSSFLLPWIQVAGCRDGRRPPSLQERAFDRAERFVAKGKVPRIRNWDWMPFLTAIFERDTTIPINEERHDLTLVEPEDEDAEFDPDSTDVGNMPVGYENRPSPIPSTLEPDQRGQSHQPPINYKLPPPKRDGDGAWDHVVYVPEWSDPDWDPNWERIFGTDMRKPRPQRDILQQLRPALRPEDALRNPTAYARRWGIPSDRTDGRSRTSPTFSQTRDYQAGIDDKIITQLMDEPTRARSLQVTQGLIAQGQTQYRGSSIAPEVVDEFRKSTGIPSQEEIRTGAVTAGIPFERYIETLPQNVRNIYSGLIDDVLEDEDYQRILFYDMTSDEMFRNNIFTMSNDEKYNLTEMELHPLVSKNMWENTLYRGQEKGWPRMVYDFWGKREEYDVHRNPLIWAALQPALQLVTRVLHTKPAFWQSIKDLRTRRKIDPNLDPRDEEDQRTPFLQKIIRQDEIPEPGDANYAADVDMRYSILEDLANQGFDFVKHVDRLMQSKIELALGPAFLDDGKSTTFVYGRTSLNIDPNDKPASYINVSIAAELVWPLLIPIYSSSEKLCASYVIATTILHELMHATAYVTDMLCMNELSFYHEEQTPEISSWLNRWWQSATDTEVAHGEPWWRDDLRSELGWAFEKEFWGDSTVVITNGSAGLGVSKQLQCLPLAIMAEQHTPSGKNHGYDYLLGNYPLEDYYRPVPIDYYAKFFQDSFWQVDYPRHGFEAFRRLPPERQNLCLMVPTWYPEKAMQTYFGADNWRFFRVIIRMLRRFGLPLIAEYLNQLIWEVRGFEILRSRWVSDVDDWEYVDKNFVAQHAQLEDLAQRIDNSWRGFSQSDQALYREWQSDKLPPYPSVGEWATIMQRQFVTLTNENGVYFSEIEKFHRIIQDELRVMERMVFEFLTVRKGERKIVFKPDADADPLLSLVNRMVGWKEDIEKVHARLNDLHKAAQLFDDTNRITTWCAWLEQDAKRLETLCHLVMNDLDDDREAKTQREQLRTVPTALYERRANRLRNLAMREYTVLDQRIRIAVDEMYSRLEIWLSLSLEPPRLLDQQEMTWTAREKINSLQKRLQGADRNVLGTPLTSVNPSTPSSVFNFSNTGSVQSVAGGDTPRRVGSESVTSTAGPSTMGQPPRRVNNGMVFGQAGFQGTAPRRTVGPRSSTSAAAFTRFSNAGNALGNAPPRLQGNFASQVNVAPGPPSSFGPPPMTAAQNPFASTGGTMMGTAPFPFPYADRKMTTEDLAYVTQRPTPAMQQFMQALQVQPGNFREPPKDDDDHMEM</sequence>
<feature type="region of interest" description="Disordered" evidence="1">
    <location>
        <begin position="1147"/>
        <end position="1180"/>
    </location>
</feature>
<feature type="compositionally biased region" description="Acidic residues" evidence="1">
    <location>
        <begin position="128"/>
        <end position="140"/>
    </location>
</feature>
<name>A0AAW0QSP3_9PEZI</name>
<gene>
    <name evidence="2" type="ORF">PG999_008680</name>
</gene>
<evidence type="ECO:0000256" key="1">
    <source>
        <dbReference type="SAM" id="MobiDB-lite"/>
    </source>
</evidence>
<evidence type="ECO:0000313" key="2">
    <source>
        <dbReference type="EMBL" id="KAK8105321.1"/>
    </source>
</evidence>